<name>A0A3D8ISA3_9HELI</name>
<dbReference type="RefSeq" id="WP_115570601.1">
    <property type="nucleotide sequence ID" value="NZ_NXLT01000002.1"/>
</dbReference>
<keyword evidence="2" id="KW-0963">Cytoplasm</keyword>
<comment type="caution">
    <text evidence="3">The sequence shown here is derived from an EMBL/GenBank/DDBJ whole genome shotgun (WGS) entry which is preliminary data.</text>
</comment>
<dbReference type="Gene3D" id="3.30.300.20">
    <property type="match status" value="1"/>
</dbReference>
<dbReference type="EMBL" id="NXLT01000002">
    <property type="protein sequence ID" value="RDU67775.1"/>
    <property type="molecule type" value="Genomic_DNA"/>
</dbReference>
<sequence>MDKTIKIQKTQALLQEVLTTALSELHDPLLHSLSVTKVLCSKGKYHAKVFIESSGLDKDQQNKILAHLNRAKSILREYVLSATGWFKCPDFSFVFDDELNTSKSLDALFEQIKNQRSGND</sequence>
<proteinExistence type="inferred from homology"/>
<comment type="similarity">
    <text evidence="2">Belongs to the RbfA family.</text>
</comment>
<accession>A0A3D8ISA3</accession>
<dbReference type="GO" id="GO:0030490">
    <property type="term" value="P:maturation of SSU-rRNA"/>
    <property type="evidence" value="ECO:0007669"/>
    <property type="project" value="UniProtKB-UniRule"/>
</dbReference>
<dbReference type="InterPro" id="IPR000238">
    <property type="entry name" value="RbfA"/>
</dbReference>
<dbReference type="OrthoDB" id="5339518at2"/>
<dbReference type="NCBIfam" id="TIGR00082">
    <property type="entry name" value="rbfA"/>
    <property type="match status" value="1"/>
</dbReference>
<dbReference type="GO" id="GO:0005737">
    <property type="term" value="C:cytoplasm"/>
    <property type="evidence" value="ECO:0007669"/>
    <property type="project" value="UniProtKB-SubCell"/>
</dbReference>
<organism evidence="3 4">
    <name type="scientific">Helicobacter equorum</name>
    <dbReference type="NCBI Taxonomy" id="361872"/>
    <lineage>
        <taxon>Bacteria</taxon>
        <taxon>Pseudomonadati</taxon>
        <taxon>Campylobacterota</taxon>
        <taxon>Epsilonproteobacteria</taxon>
        <taxon>Campylobacterales</taxon>
        <taxon>Helicobacteraceae</taxon>
        <taxon>Helicobacter</taxon>
    </lineage>
</organism>
<reference evidence="3 4" key="1">
    <citation type="submission" date="2018-04" db="EMBL/GenBank/DDBJ databases">
        <title>Novel Campyloabacter and Helicobacter Species and Strains.</title>
        <authorList>
            <person name="Mannion A.J."/>
            <person name="Shen Z."/>
            <person name="Fox J.G."/>
        </authorList>
    </citation>
    <scope>NUCLEOTIDE SEQUENCE [LARGE SCALE GENOMIC DNA]</scope>
    <source>
        <strain evidence="3 4">MIT 12-6600</strain>
    </source>
</reference>
<evidence type="ECO:0000313" key="3">
    <source>
        <dbReference type="EMBL" id="RDU67775.1"/>
    </source>
</evidence>
<dbReference type="HAMAP" id="MF_00003">
    <property type="entry name" value="RbfA"/>
    <property type="match status" value="1"/>
</dbReference>
<dbReference type="InterPro" id="IPR015946">
    <property type="entry name" value="KH_dom-like_a/b"/>
</dbReference>
<comment type="subcellular location">
    <subcellularLocation>
        <location evidence="2">Cytoplasm</location>
    </subcellularLocation>
</comment>
<dbReference type="InterPro" id="IPR023799">
    <property type="entry name" value="RbfA_dom_sf"/>
</dbReference>
<evidence type="ECO:0000256" key="2">
    <source>
        <dbReference type="HAMAP-Rule" id="MF_00003"/>
    </source>
</evidence>
<protein>
    <recommendedName>
        <fullName evidence="2">Ribosome-binding factor A</fullName>
    </recommendedName>
</protein>
<keyword evidence="1 2" id="KW-0690">Ribosome biogenesis</keyword>
<gene>
    <name evidence="2" type="primary">rbfA</name>
    <name evidence="3" type="ORF">CQA54_02270</name>
</gene>
<comment type="function">
    <text evidence="2">One of several proteins that assist in the late maturation steps of the functional core of the 30S ribosomal subunit. Associates with free 30S ribosomal subunits (but not with 30S subunits that are part of 70S ribosomes or polysomes). Required for efficient processing of 16S rRNA. May interact with the 5'-terminal helix region of 16S rRNA.</text>
</comment>
<keyword evidence="4" id="KW-1185">Reference proteome</keyword>
<evidence type="ECO:0000313" key="4">
    <source>
        <dbReference type="Proteomes" id="UP000256514"/>
    </source>
</evidence>
<dbReference type="Proteomes" id="UP000256514">
    <property type="component" value="Unassembled WGS sequence"/>
</dbReference>
<dbReference type="NCBIfam" id="NF001806">
    <property type="entry name" value="PRK00521.3-4"/>
    <property type="match status" value="1"/>
</dbReference>
<dbReference type="SUPFAM" id="SSF89919">
    <property type="entry name" value="Ribosome-binding factor A, RbfA"/>
    <property type="match status" value="1"/>
</dbReference>
<dbReference type="AlphaFoldDB" id="A0A3D8ISA3"/>
<evidence type="ECO:0000256" key="1">
    <source>
        <dbReference type="ARBA" id="ARBA00022517"/>
    </source>
</evidence>
<comment type="subunit">
    <text evidence="2">Monomer. Binds 30S ribosomal subunits, but not 50S ribosomal subunits or 70S ribosomes.</text>
</comment>
<dbReference type="Pfam" id="PF02033">
    <property type="entry name" value="RBFA"/>
    <property type="match status" value="1"/>
</dbReference>